<proteinExistence type="predicted"/>
<dbReference type="OrthoDB" id="3902588at2759"/>
<keyword evidence="3" id="KW-1185">Reference proteome</keyword>
<comment type="caution">
    <text evidence="2">The sequence shown here is derived from an EMBL/GenBank/DDBJ whole genome shotgun (WGS) entry which is preliminary data.</text>
</comment>
<organism evidence="2 3">
    <name type="scientific">Dactylonectria macrodidyma</name>
    <dbReference type="NCBI Taxonomy" id="307937"/>
    <lineage>
        <taxon>Eukaryota</taxon>
        <taxon>Fungi</taxon>
        <taxon>Dikarya</taxon>
        <taxon>Ascomycota</taxon>
        <taxon>Pezizomycotina</taxon>
        <taxon>Sordariomycetes</taxon>
        <taxon>Hypocreomycetidae</taxon>
        <taxon>Hypocreales</taxon>
        <taxon>Nectriaceae</taxon>
        <taxon>Dactylonectria</taxon>
    </lineage>
</organism>
<protein>
    <recommendedName>
        <fullName evidence="4">Methyltransferase type 11 domain-containing protein</fullName>
    </recommendedName>
</protein>
<feature type="region of interest" description="Disordered" evidence="1">
    <location>
        <begin position="15"/>
        <end position="58"/>
    </location>
</feature>
<dbReference type="AlphaFoldDB" id="A0A9P9F5Y1"/>
<feature type="compositionally biased region" description="Polar residues" evidence="1">
    <location>
        <begin position="177"/>
        <end position="186"/>
    </location>
</feature>
<evidence type="ECO:0008006" key="4">
    <source>
        <dbReference type="Google" id="ProtNLM"/>
    </source>
</evidence>
<evidence type="ECO:0000313" key="3">
    <source>
        <dbReference type="Proteomes" id="UP000738349"/>
    </source>
</evidence>
<evidence type="ECO:0000313" key="2">
    <source>
        <dbReference type="EMBL" id="KAH7152903.1"/>
    </source>
</evidence>
<feature type="compositionally biased region" description="Low complexity" evidence="1">
    <location>
        <begin position="39"/>
        <end position="56"/>
    </location>
</feature>
<reference evidence="2" key="1">
    <citation type="journal article" date="2021" name="Nat. Commun.">
        <title>Genetic determinants of endophytism in the Arabidopsis root mycobiome.</title>
        <authorList>
            <person name="Mesny F."/>
            <person name="Miyauchi S."/>
            <person name="Thiergart T."/>
            <person name="Pickel B."/>
            <person name="Atanasova L."/>
            <person name="Karlsson M."/>
            <person name="Huettel B."/>
            <person name="Barry K.W."/>
            <person name="Haridas S."/>
            <person name="Chen C."/>
            <person name="Bauer D."/>
            <person name="Andreopoulos W."/>
            <person name="Pangilinan J."/>
            <person name="LaButti K."/>
            <person name="Riley R."/>
            <person name="Lipzen A."/>
            <person name="Clum A."/>
            <person name="Drula E."/>
            <person name="Henrissat B."/>
            <person name="Kohler A."/>
            <person name="Grigoriev I.V."/>
            <person name="Martin F.M."/>
            <person name="Hacquard S."/>
        </authorList>
    </citation>
    <scope>NUCLEOTIDE SEQUENCE</scope>
    <source>
        <strain evidence="2">MPI-CAGE-AT-0147</strain>
    </source>
</reference>
<gene>
    <name evidence="2" type="ORF">EDB81DRAFT_718510</name>
</gene>
<feature type="compositionally biased region" description="Low complexity" evidence="1">
    <location>
        <begin position="266"/>
        <end position="282"/>
    </location>
</feature>
<evidence type="ECO:0000256" key="1">
    <source>
        <dbReference type="SAM" id="MobiDB-lite"/>
    </source>
</evidence>
<dbReference type="EMBL" id="JAGMUV010000006">
    <property type="protein sequence ID" value="KAH7152903.1"/>
    <property type="molecule type" value="Genomic_DNA"/>
</dbReference>
<feature type="compositionally biased region" description="Basic and acidic residues" evidence="1">
    <location>
        <begin position="15"/>
        <end position="36"/>
    </location>
</feature>
<feature type="region of interest" description="Disordered" evidence="1">
    <location>
        <begin position="265"/>
        <end position="296"/>
    </location>
</feature>
<dbReference type="Proteomes" id="UP000738349">
    <property type="component" value="Unassembled WGS sequence"/>
</dbReference>
<name>A0A9P9F5Y1_9HYPO</name>
<accession>A0A9P9F5Y1</accession>
<sequence length="623" mass="69475">MFDVIWTDPDRELVGERRAKKELKREQLAKEKEKPKPISTRSSLSPRSSRSSTDSPFGFLRSRCLKQSISDKAIPKATGLLTPSLISSRSPHSIDSDAESHANSGLVVDGSSIYMDPVRVVSGKSFTLPVDSSQLVQTLGPSSFVTKRTEVSWKSRSSDPKDDLLSEILISSKPETDQTMTPSGSQRNRDVPVPLLRSDSPVISVPEVKVPAQLETPQTLFSMPNNPDAWRAPQEWDCTSTEPESIITSLENTISAMLQINDESTADGGNANVSNADASNADESNHRNSVYKNSSSNNNKCVEISSDLNTLQKEVRRMALASPEVVLSRLKEVWDTTDDESLQHELELEKQHWMLSTLQNLDPIPQRDVSTSPVAAAQPTDAKRILALYESQAITSYLAAVHPKKKIYHMATTPLSHTRFPNIHPVLVPSVSPSVFPVAPRLFENVYSLSMPSICPAPEIPGVLKNIRKSLKQGGSLHLTLIDPLPCTGTLGQHMRTWLEEHLLLNLERHFRCMTPSRLFPDWLAEASLRGRGSTLSMAKFFANPSSVRYLEGDSDPFVEQASNEDQVKAELRSLVGRMLWLEVWGTFVTADKWWWEDEECLQECLELGTFWEYKMIEGVRGD</sequence>
<feature type="region of interest" description="Disordered" evidence="1">
    <location>
        <begin position="170"/>
        <end position="194"/>
    </location>
</feature>